<reference evidence="2 3" key="1">
    <citation type="journal article" date="2011" name="J. Biotechnol.">
        <title>High-quality genome sequence of Pichia pastoris CBS7435.</title>
        <authorList>
            <person name="Kuberl A."/>
            <person name="Schneider J."/>
            <person name="Thallinger G.G."/>
            <person name="Anderl I."/>
            <person name="Wibberg D."/>
            <person name="Hajek T."/>
            <person name="Jaenicke S."/>
            <person name="Brinkrolf K."/>
            <person name="Goesmann A."/>
            <person name="Szczepanowski R."/>
            <person name="Puhler A."/>
            <person name="Schwab H."/>
            <person name="Glieder A."/>
            <person name="Pichler H."/>
        </authorList>
    </citation>
    <scope>NUCLEOTIDE SEQUENCE [LARGE SCALE GENOMIC DNA]</scope>
    <source>
        <strain evidence="3">ATCC 76273 / CBS 7435 / CECT 11047 / NRRL Y-11430 / Wegner 21-1</strain>
    </source>
</reference>
<sequence>MQPSTTPVTAQKKNDDNADNSHQVYHNGNKYLALYGTLRILSRNHLYTLVAMLHSVVASLAPPTCFPAYNSGLILL</sequence>
<keyword evidence="3" id="KW-1185">Reference proteome</keyword>
<reference key="2">
    <citation type="submission" date="2011-04" db="EMBL/GenBank/DDBJ databases">
        <title>High-quality genome sequence of Pichia pastoris CBS 7435.</title>
        <authorList>
            <person name="Kueberl A."/>
            <person name="Schneider J."/>
            <person name="Thallinger G.G."/>
            <person name="Anderl I."/>
            <person name="Wibberg D."/>
            <person name="Hajek T."/>
            <person name="Jaenicke S."/>
            <person name="Brinkrolf K."/>
            <person name="Goesmann A."/>
            <person name="Szczepanowski R."/>
            <person name="Puehler A."/>
            <person name="Schwab H."/>
            <person name="Glieder A."/>
            <person name="Pichler H."/>
        </authorList>
    </citation>
    <scope>NUCLEOTIDE SEQUENCE</scope>
    <source>
        <strain>CBS 7435</strain>
    </source>
</reference>
<proteinExistence type="predicted"/>
<feature type="region of interest" description="Disordered" evidence="1">
    <location>
        <begin position="1"/>
        <end position="22"/>
    </location>
</feature>
<dbReference type="AlphaFoldDB" id="F2QTF4"/>
<dbReference type="EMBL" id="FR839629">
    <property type="protein sequence ID" value="CCA38682.1"/>
    <property type="molecule type" value="Genomic_DNA"/>
</dbReference>
<dbReference type="Proteomes" id="UP000006853">
    <property type="component" value="Chromosome 2"/>
</dbReference>
<dbReference type="HOGENOM" id="CLU_2655334_0_0_1"/>
<feature type="compositionally biased region" description="Polar residues" evidence="1">
    <location>
        <begin position="1"/>
        <end position="11"/>
    </location>
</feature>
<organism evidence="2 3">
    <name type="scientific">Komagataella phaffii (strain ATCC 76273 / CBS 7435 / CECT 11047 / NRRL Y-11430 / Wegner 21-1)</name>
    <name type="common">Yeast</name>
    <name type="synonym">Pichia pastoris</name>
    <dbReference type="NCBI Taxonomy" id="981350"/>
    <lineage>
        <taxon>Eukaryota</taxon>
        <taxon>Fungi</taxon>
        <taxon>Dikarya</taxon>
        <taxon>Ascomycota</taxon>
        <taxon>Saccharomycotina</taxon>
        <taxon>Pichiomycetes</taxon>
        <taxon>Pichiales</taxon>
        <taxon>Pichiaceae</taxon>
        <taxon>Komagataella</taxon>
    </lineage>
</organism>
<evidence type="ECO:0000256" key="1">
    <source>
        <dbReference type="SAM" id="MobiDB-lite"/>
    </source>
</evidence>
<gene>
    <name evidence="2" type="ordered locus">PP7435_Chr2-1002</name>
</gene>
<name>F2QTF4_KOMPC</name>
<reference evidence="2 3" key="3">
    <citation type="journal article" date="2016" name="FEMS Yeast Res.">
        <title>Curation of the genome annotation of Pichia pastoris (Komagataella phaffii) CBS7435 from gene level to protein function.</title>
        <authorList>
            <person name="Valli M."/>
            <person name="Tatto N.E."/>
            <person name="Peymann A."/>
            <person name="Gruber C."/>
            <person name="Landes N."/>
            <person name="Ekker H."/>
            <person name="Thallinger G.G."/>
            <person name="Mattanovich D."/>
            <person name="Gasser B."/>
            <person name="Graf A.B."/>
        </authorList>
    </citation>
    <scope>GENOME REANNOTATION</scope>
    <source>
        <strain evidence="2 3">ATCC 76273 / CBS 7435 / CECT 11047 / NRRL Y-11430 / Wegner 21-1</strain>
    </source>
</reference>
<accession>F2QTF4</accession>
<protein>
    <submittedName>
        <fullName evidence="2">Uncharacterized protein</fullName>
    </submittedName>
</protein>
<evidence type="ECO:0000313" key="3">
    <source>
        <dbReference type="Proteomes" id="UP000006853"/>
    </source>
</evidence>
<evidence type="ECO:0000313" key="2">
    <source>
        <dbReference type="EMBL" id="CCA38682.1"/>
    </source>
</evidence>